<keyword evidence="2" id="KW-1185">Reference proteome</keyword>
<protein>
    <submittedName>
        <fullName evidence="1">DUF4275 family protein</fullName>
    </submittedName>
</protein>
<proteinExistence type="predicted"/>
<evidence type="ECO:0000313" key="2">
    <source>
        <dbReference type="Proteomes" id="UP001595817"/>
    </source>
</evidence>
<gene>
    <name evidence="1" type="ORF">ACFOZY_00695</name>
</gene>
<dbReference type="InterPro" id="IPR025454">
    <property type="entry name" value="DUF4275"/>
</dbReference>
<sequence length="144" mass="17150">MMAESMEEKLKFVQHLINKGMKVEEELDGQHFREKWEERFAAGIDDKTKKDIYFNRFLWHIFSFGALKCLEKDEAEAAFDQMEKKNCYLFSQHHIVSFELLNAESLKVEDLGEETDIYVVDEDFTWTFVKTHESVCGPYFYQLP</sequence>
<evidence type="ECO:0000313" key="1">
    <source>
        <dbReference type="EMBL" id="MFC4408943.1"/>
    </source>
</evidence>
<dbReference type="Proteomes" id="UP001595817">
    <property type="component" value="Unassembled WGS sequence"/>
</dbReference>
<dbReference type="Pfam" id="PF14101">
    <property type="entry name" value="DUF4275"/>
    <property type="match status" value="1"/>
</dbReference>
<name>A0ABV8X0T6_9LACT</name>
<accession>A0ABV8X0T6</accession>
<dbReference type="EMBL" id="JBHSEC010000001">
    <property type="protein sequence ID" value="MFC4408943.1"/>
    <property type="molecule type" value="Genomic_DNA"/>
</dbReference>
<comment type="caution">
    <text evidence="1">The sequence shown here is derived from an EMBL/GenBank/DDBJ whole genome shotgun (WGS) entry which is preliminary data.</text>
</comment>
<reference evidence="2" key="1">
    <citation type="journal article" date="2019" name="Int. J. Syst. Evol. Microbiol.">
        <title>The Global Catalogue of Microorganisms (GCM) 10K type strain sequencing project: providing services to taxonomists for standard genome sequencing and annotation.</title>
        <authorList>
            <consortium name="The Broad Institute Genomics Platform"/>
            <consortium name="The Broad Institute Genome Sequencing Center for Infectious Disease"/>
            <person name="Wu L."/>
            <person name="Ma J."/>
        </authorList>
    </citation>
    <scope>NUCLEOTIDE SEQUENCE [LARGE SCALE GENOMIC DNA]</scope>
    <source>
        <strain evidence="2">CCUG 59778</strain>
    </source>
</reference>
<organism evidence="1 2">
    <name type="scientific">Chungangia koreensis</name>
    <dbReference type="NCBI Taxonomy" id="752657"/>
    <lineage>
        <taxon>Bacteria</taxon>
        <taxon>Bacillati</taxon>
        <taxon>Bacillota</taxon>
        <taxon>Bacilli</taxon>
        <taxon>Lactobacillales</taxon>
        <taxon>Chungangia</taxon>
    </lineage>
</organism>